<feature type="compositionally biased region" description="Pro residues" evidence="5">
    <location>
        <begin position="117"/>
        <end position="133"/>
    </location>
</feature>
<evidence type="ECO:0000256" key="1">
    <source>
        <dbReference type="ARBA" id="ARBA00004167"/>
    </source>
</evidence>
<feature type="region of interest" description="Disordered" evidence="5">
    <location>
        <begin position="1"/>
        <end position="309"/>
    </location>
</feature>
<proteinExistence type="predicted"/>
<protein>
    <recommendedName>
        <fullName evidence="9">Neutral zinc metallopeptidase</fullName>
    </recommendedName>
</protein>
<feature type="compositionally biased region" description="Gly residues" evidence="5">
    <location>
        <begin position="76"/>
        <end position="95"/>
    </location>
</feature>
<keyword evidence="2 6" id="KW-0812">Transmembrane</keyword>
<evidence type="ECO:0000256" key="5">
    <source>
        <dbReference type="SAM" id="MobiDB-lite"/>
    </source>
</evidence>
<dbReference type="Proteomes" id="UP001501319">
    <property type="component" value="Unassembled WGS sequence"/>
</dbReference>
<sequence>MSDNWNPPPRDPSEPEGEQPTERPDSSRRDGQSPLWWTESTEKPQEYLQPGPPAGPPTPSASDEPESDQPDSGSTSGSGSGESGAGQSGAGGSGSGWRRPGERGGWSNPAWDRPPYSTQPPPARPPLSSPPRPGAAQPGAAQPGTTQRGPGRFGTSQPGATHPGPGQAGAGTPGTPQPGAARPGATRPGAGGPSAGGPSAGGPSAGGPSAARPGGQHAAPPPSGPRHSGRAGAQGPGAGAPSSPWSAAAPGTYPAYQQGGHPGGGQPSFPPGGGQPSFPPPAGQPSWQYPPIPIPQPPGNGRRSKPRSTPKGLLIGLVVLAVLVVGTGVTYALRNTGGDGTQPVAVDTPSATASESPSETPSPTPTPTVKATPKPTPKPRQPTAYELVSRNKVYTAVGQLQASKCPEPPNRPTTFAATKAYYDRMLPCLNRTWWLAMKKIGKPFRAPHVIVYANTVKTPCGVERGTRGFYCGANEAIYMPFNVDYKNYKVNPMYTRAWMLNTFAHEYGHHVQQLTGIFGASFARQATMADPNQRLLESRRRELQASCLGSAYLGADAQFIPLKGELQTSWKFVVANAGDEFAVPKVRDHGAKVNHNFWSTRGMTYKDPKYCNTFTSPPQYTY</sequence>
<feature type="compositionally biased region" description="Low complexity" evidence="5">
    <location>
        <begin position="348"/>
        <end position="359"/>
    </location>
</feature>
<evidence type="ECO:0000256" key="2">
    <source>
        <dbReference type="ARBA" id="ARBA00022692"/>
    </source>
</evidence>
<evidence type="ECO:0000313" key="7">
    <source>
        <dbReference type="EMBL" id="GAA1639486.1"/>
    </source>
</evidence>
<feature type="transmembrane region" description="Helical" evidence="6">
    <location>
        <begin position="312"/>
        <end position="333"/>
    </location>
</feature>
<feature type="region of interest" description="Disordered" evidence="5">
    <location>
        <begin position="334"/>
        <end position="383"/>
    </location>
</feature>
<evidence type="ECO:0000313" key="8">
    <source>
        <dbReference type="Proteomes" id="UP001501319"/>
    </source>
</evidence>
<keyword evidence="8" id="KW-1185">Reference proteome</keyword>
<evidence type="ECO:0000256" key="6">
    <source>
        <dbReference type="SAM" id="Phobius"/>
    </source>
</evidence>
<name>A0ABN2FD73_9ACTN</name>
<feature type="compositionally biased region" description="Pro residues" evidence="5">
    <location>
        <begin position="50"/>
        <end position="59"/>
    </location>
</feature>
<dbReference type="InterPro" id="IPR007343">
    <property type="entry name" value="Uncharacterised_pept_Zn_put"/>
</dbReference>
<dbReference type="EMBL" id="BAAANE010000005">
    <property type="protein sequence ID" value="GAA1639486.1"/>
    <property type="molecule type" value="Genomic_DNA"/>
</dbReference>
<keyword evidence="4 6" id="KW-0472">Membrane</keyword>
<feature type="compositionally biased region" description="Low complexity" evidence="5">
    <location>
        <begin position="206"/>
        <end position="216"/>
    </location>
</feature>
<comment type="caution">
    <text evidence="7">The sequence shown here is derived from an EMBL/GenBank/DDBJ whole genome shotgun (WGS) entry which is preliminary data.</text>
</comment>
<feature type="compositionally biased region" description="Gly residues" evidence="5">
    <location>
        <begin position="189"/>
        <end position="205"/>
    </location>
</feature>
<feature type="compositionally biased region" description="Pro residues" evidence="5">
    <location>
        <begin position="277"/>
        <end position="298"/>
    </location>
</feature>
<accession>A0ABN2FD73</accession>
<evidence type="ECO:0000256" key="4">
    <source>
        <dbReference type="ARBA" id="ARBA00023136"/>
    </source>
</evidence>
<feature type="compositionally biased region" description="Basic and acidic residues" evidence="5">
    <location>
        <begin position="20"/>
        <end position="31"/>
    </location>
</feature>
<evidence type="ECO:0008006" key="9">
    <source>
        <dbReference type="Google" id="ProtNLM"/>
    </source>
</evidence>
<feature type="compositionally biased region" description="Low complexity" evidence="5">
    <location>
        <begin position="173"/>
        <end position="188"/>
    </location>
</feature>
<gene>
    <name evidence="7" type="ORF">GCM10009744_31240</name>
</gene>
<feature type="compositionally biased region" description="Pro residues" evidence="5">
    <location>
        <begin position="1"/>
        <end position="10"/>
    </location>
</feature>
<reference evidence="7 8" key="1">
    <citation type="journal article" date="2019" name="Int. J. Syst. Evol. Microbiol.">
        <title>The Global Catalogue of Microorganisms (GCM) 10K type strain sequencing project: providing services to taxonomists for standard genome sequencing and annotation.</title>
        <authorList>
            <consortium name="The Broad Institute Genomics Platform"/>
            <consortium name="The Broad Institute Genome Sequencing Center for Infectious Disease"/>
            <person name="Wu L."/>
            <person name="Ma J."/>
        </authorList>
    </citation>
    <scope>NUCLEOTIDE SEQUENCE [LARGE SCALE GENOMIC DNA]</scope>
    <source>
        <strain evidence="7 8">JCM 14306</strain>
    </source>
</reference>
<evidence type="ECO:0000256" key="3">
    <source>
        <dbReference type="ARBA" id="ARBA00022989"/>
    </source>
</evidence>
<feature type="compositionally biased region" description="Gly residues" evidence="5">
    <location>
        <begin position="260"/>
        <end position="275"/>
    </location>
</feature>
<dbReference type="PANTHER" id="PTHR30168:SF0">
    <property type="entry name" value="INNER MEMBRANE PROTEIN"/>
    <property type="match status" value="1"/>
</dbReference>
<comment type="subcellular location">
    <subcellularLocation>
        <location evidence="1">Membrane</location>
        <topology evidence="1">Single-pass membrane protein</topology>
    </subcellularLocation>
</comment>
<feature type="compositionally biased region" description="Low complexity" evidence="5">
    <location>
        <begin position="239"/>
        <end position="259"/>
    </location>
</feature>
<feature type="compositionally biased region" description="Low complexity" evidence="5">
    <location>
        <begin position="134"/>
        <end position="147"/>
    </location>
</feature>
<organism evidence="7 8">
    <name type="scientific">Kribbella alba</name>
    <dbReference type="NCBI Taxonomy" id="190197"/>
    <lineage>
        <taxon>Bacteria</taxon>
        <taxon>Bacillati</taxon>
        <taxon>Actinomycetota</taxon>
        <taxon>Actinomycetes</taxon>
        <taxon>Propionibacteriales</taxon>
        <taxon>Kribbellaceae</taxon>
        <taxon>Kribbella</taxon>
    </lineage>
</organism>
<keyword evidence="3 6" id="KW-1133">Transmembrane helix</keyword>
<dbReference type="PANTHER" id="PTHR30168">
    <property type="entry name" value="PUTATIVE MEMBRANE PROTEIN YPFJ"/>
    <property type="match status" value="1"/>
</dbReference>
<dbReference type="Pfam" id="PF04228">
    <property type="entry name" value="Zn_peptidase"/>
    <property type="match status" value="1"/>
</dbReference>